<organism evidence="2 3">
    <name type="scientific">Marinomonas vulgaris</name>
    <dbReference type="NCBI Taxonomy" id="2823372"/>
    <lineage>
        <taxon>Bacteria</taxon>
        <taxon>Pseudomonadati</taxon>
        <taxon>Pseudomonadota</taxon>
        <taxon>Gammaproteobacteria</taxon>
        <taxon>Oceanospirillales</taxon>
        <taxon>Oceanospirillaceae</taxon>
        <taxon>Marinomonas</taxon>
    </lineage>
</organism>
<dbReference type="Proteomes" id="UP000679722">
    <property type="component" value="Unassembled WGS sequence"/>
</dbReference>
<evidence type="ECO:0008006" key="4">
    <source>
        <dbReference type="Google" id="ProtNLM"/>
    </source>
</evidence>
<keyword evidence="1" id="KW-0233">DNA recombination</keyword>
<accession>A0ABS5HE54</accession>
<evidence type="ECO:0000256" key="1">
    <source>
        <dbReference type="ARBA" id="ARBA00023172"/>
    </source>
</evidence>
<dbReference type="SUPFAM" id="SSF56349">
    <property type="entry name" value="DNA breaking-rejoining enzymes"/>
    <property type="match status" value="1"/>
</dbReference>
<keyword evidence="3" id="KW-1185">Reference proteome</keyword>
<name>A0ABS5HE54_9GAMM</name>
<gene>
    <name evidence="2" type="ORF">J9B83_13380</name>
</gene>
<dbReference type="Gene3D" id="1.10.443.10">
    <property type="entry name" value="Intergrase catalytic core"/>
    <property type="match status" value="1"/>
</dbReference>
<dbReference type="InterPro" id="IPR013762">
    <property type="entry name" value="Integrase-like_cat_sf"/>
</dbReference>
<evidence type="ECO:0000313" key="3">
    <source>
        <dbReference type="Proteomes" id="UP000679722"/>
    </source>
</evidence>
<reference evidence="2 3" key="1">
    <citation type="submission" date="2021-04" db="EMBL/GenBank/DDBJ databases">
        <authorList>
            <person name="Sun C."/>
        </authorList>
    </citation>
    <scope>NUCLEOTIDE SEQUENCE [LARGE SCALE GENOMIC DNA]</scope>
    <source>
        <strain evidence="2 3">A79</strain>
    </source>
</reference>
<proteinExistence type="predicted"/>
<evidence type="ECO:0000313" key="2">
    <source>
        <dbReference type="EMBL" id="MBR7889913.1"/>
    </source>
</evidence>
<dbReference type="RefSeq" id="WP_211537336.1">
    <property type="nucleotide sequence ID" value="NZ_JAGSSV010000023.1"/>
</dbReference>
<comment type="caution">
    <text evidence="2">The sequence shown here is derived from an EMBL/GenBank/DDBJ whole genome shotgun (WGS) entry which is preliminary data.</text>
</comment>
<reference evidence="3" key="2">
    <citation type="submission" date="2023-07" db="EMBL/GenBank/DDBJ databases">
        <title>Marinomonas vulgaris A79, complete genome.</title>
        <authorList>
            <person name="Ying J.-J."/>
        </authorList>
    </citation>
    <scope>NUCLEOTIDE SEQUENCE [LARGE SCALE GENOMIC DNA]</scope>
    <source>
        <strain evidence="3">A79</strain>
    </source>
</reference>
<dbReference type="EMBL" id="JAGSSV010000023">
    <property type="protein sequence ID" value="MBR7889913.1"/>
    <property type="molecule type" value="Genomic_DNA"/>
</dbReference>
<sequence>MFDLDLFISRWPDDITAICHNSAIRCYIRLFYDAGIAKDLLGPISFIESQVGIEPFDNYDESLLLNNTRNKLVAYAISSLAAMKHQHINDDCKQIVCFLKISVFISLFSDGVRINSSSTIMEAARDIRRLIANPPKELFEVPKEFGLLESIEYIVNIDFKRNKLKGSFLKEVKRGWYIFVQLKSRPPVKIILPRKKQHHKPQVHTQPLPFFGSELTIDDPEETQIIELDDNSVFPIRSAQRDLFRNQIIETREQLGLLLSPVRLSLLEIYGVQLWLRSTSSSISSVLVSLAMLTTLKEHEILGLNVTSSTAEVESIMSDKAAYGVIDLEANVYWRKELDVQNCFTPTEEHLPWLNEHNEWLALPIPLIFNQIMSGVVLDSPQCTVKTWLNLSDEKQAKEFLNSACREIRELGQSHRPISRRALRYSLFARIADQFGQHIASLIFANNSFSNSTRHYYMAASAEHLQLLYAQAISLFTPVETSNVKAIGQTGTVGSRLSISADSFKERLVYNINVLNELLLTVKSEKDPEQLKHIYNLVASYTVTMFACATSHRRHNSVFIEHSCWNHDYTQVLIADKIFFGESAARVIAVPEVMTAQIKNTKGWIEQIIKRLIVIGHPFYKILSASLSRKGNSPFLGCWTDSNTLKTAETSQISLFLGSDWTLPQNALRQLSYQTMLLQAQSSGYLDHQMGHVSSALNYFQNTSLRSLHDDEQNQHREIIQDVLGILGFVNLRRTKFSNDKNLNIASFLPETINGNNSETTKESANNALVSIMAEIKDSNDSIYELINKKLSHQPFIHEEALKQLEMLIVDDNGEQLDDEAFENLLKGVYLKSPKIETVFPYRMHIAEDVYSIFFPQFIELVRSIFSDRRPQNEDDLKTALLLSIIFDGQDSIIKFFRSSAEKILKIENITYVDHYLTGEILKQPVIFAGVTSTLLILLLNNSNSNKVQFNIQELDRRLEVLKESNVKNNLNSVTKSLLDFTSAAVCEFKTETWSVSDFFKHISISPRQYESGVLFGLRQKKVKTKDLSAHALERLISPTQYFPLNNTQELSAVQEQVIEKRTYKATKDKVFYKAFFKDLLQALDDCNNNSKRGILVFWNRLISDGKESRTSVTELVNSSNSLPEIIVLILTWLLEAACRKGKRNTWLAVSTIKTYLSTIGPALCELCANKSLLSLDYDDLIDVYQAVIDMGEETHAKTRSNRLMDFHKQCRKYFQFPKIDWQDLDVPLTDEEITRNIITHVEYERAICLLENDPYFTPSAREACIVALVISYRLMARRGEIRRLRVNDWCAHSGLCSIRSNVFGSTKTVKGNRRIPYKILMTEAEHDRIQAFVEEAKRQGDNPPLFYDSLFPRRIRSMDKTFNRVTEALQLATGDKNTRLYDCRHAGINFVATALQLSDNQADPIALSIKRWLPCGSFAEFQESFFQVTIGNPSTRHALLPALAQMVGHSSATTTTNNYIHLTGYWRWLSVEQTFRSLKTLDSDLYALVQTSKEQLFRQKNKTGLSASYCVIEDLIKSSAVSNLINNSGIDFPELELSNVMIDTVTAQLEMIKDIERSLRVLENLTFSSKNLKIDLHSEQAQYVIEKADLETSFVNHVWSAFQDTLQRDVGYRAFSIPAREENILLPKPYRPKAAKAYLLNQSFWSLLAKLLSLDKGEQHQLLLLWGNAWDGNSRVCKVPINEKVQWEEISNKLSWSPIFSSETLRRRQNLGVIVECCELRYLAKKDEEEITLVVLSHALFLLSLLKKVVNQHG</sequence>
<protein>
    <recommendedName>
        <fullName evidence="4">Phage integrase family protein</fullName>
    </recommendedName>
</protein>
<dbReference type="InterPro" id="IPR011010">
    <property type="entry name" value="DNA_brk_join_enz"/>
</dbReference>